<dbReference type="InterPro" id="IPR013212">
    <property type="entry name" value="Mad3/Bub1_I"/>
</dbReference>
<dbReference type="InterPro" id="IPR011009">
    <property type="entry name" value="Kinase-like_dom_sf"/>
</dbReference>
<proteinExistence type="predicted"/>
<evidence type="ECO:0008006" key="10">
    <source>
        <dbReference type="Google" id="ProtNLM"/>
    </source>
</evidence>
<dbReference type="Pfam" id="PF00069">
    <property type="entry name" value="Pkinase"/>
    <property type="match status" value="1"/>
</dbReference>
<feature type="compositionally biased region" description="Basic and acidic residues" evidence="5">
    <location>
        <begin position="677"/>
        <end position="687"/>
    </location>
</feature>
<dbReference type="PROSITE" id="PS51489">
    <property type="entry name" value="BUB1_N"/>
    <property type="match status" value="1"/>
</dbReference>
<dbReference type="CDD" id="cd13981">
    <property type="entry name" value="STKc_Bub1_BubR1"/>
    <property type="match status" value="1"/>
</dbReference>
<feature type="region of interest" description="Disordered" evidence="5">
    <location>
        <begin position="778"/>
        <end position="805"/>
    </location>
</feature>
<evidence type="ECO:0000313" key="9">
    <source>
        <dbReference type="Proteomes" id="UP000799441"/>
    </source>
</evidence>
<dbReference type="InterPro" id="IPR012572">
    <property type="entry name" value="Mad3/Bub1_II"/>
</dbReference>
<dbReference type="SMART" id="SM00777">
    <property type="entry name" value="Mad3_BUB1_I"/>
    <property type="match status" value="1"/>
</dbReference>
<keyword evidence="9" id="KW-1185">Reference proteome</keyword>
<dbReference type="Gene3D" id="1.10.510.10">
    <property type="entry name" value="Transferase(Phosphotransferase) domain 1"/>
    <property type="match status" value="1"/>
</dbReference>
<evidence type="ECO:0000259" key="7">
    <source>
        <dbReference type="PROSITE" id="PS51489"/>
    </source>
</evidence>
<keyword evidence="4" id="KW-0137">Centromere</keyword>
<dbReference type="PANTHER" id="PTHR14030:SF4">
    <property type="entry name" value="BUB1 KINASE, ISOFORM A-RELATED"/>
    <property type="match status" value="1"/>
</dbReference>
<feature type="compositionally biased region" description="Acidic residues" evidence="5">
    <location>
        <begin position="601"/>
        <end position="617"/>
    </location>
</feature>
<reference evidence="8" key="1">
    <citation type="journal article" date="2020" name="Stud. Mycol.">
        <title>101 Dothideomycetes genomes: a test case for predicting lifestyles and emergence of pathogens.</title>
        <authorList>
            <person name="Haridas S."/>
            <person name="Albert R."/>
            <person name="Binder M."/>
            <person name="Bloem J."/>
            <person name="Labutti K."/>
            <person name="Salamov A."/>
            <person name="Andreopoulos B."/>
            <person name="Baker S."/>
            <person name="Barry K."/>
            <person name="Bills G."/>
            <person name="Bluhm B."/>
            <person name="Cannon C."/>
            <person name="Castanera R."/>
            <person name="Culley D."/>
            <person name="Daum C."/>
            <person name="Ezra D."/>
            <person name="Gonzalez J."/>
            <person name="Henrissat B."/>
            <person name="Kuo A."/>
            <person name="Liang C."/>
            <person name="Lipzen A."/>
            <person name="Lutzoni F."/>
            <person name="Magnuson J."/>
            <person name="Mondo S."/>
            <person name="Nolan M."/>
            <person name="Ohm R."/>
            <person name="Pangilinan J."/>
            <person name="Park H.-J."/>
            <person name="Ramirez L."/>
            <person name="Alfaro M."/>
            <person name="Sun H."/>
            <person name="Tritt A."/>
            <person name="Yoshinaga Y."/>
            <person name="Zwiers L.-H."/>
            <person name="Turgeon B."/>
            <person name="Goodwin S."/>
            <person name="Spatafora J."/>
            <person name="Crous P."/>
            <person name="Grigoriev I."/>
        </authorList>
    </citation>
    <scope>NUCLEOTIDE SEQUENCE</scope>
    <source>
        <strain evidence="8">CBS 116435</strain>
    </source>
</reference>
<name>A0A9P4UR22_9PEZI</name>
<evidence type="ECO:0000256" key="4">
    <source>
        <dbReference type="ARBA" id="ARBA00023328"/>
    </source>
</evidence>
<feature type="compositionally biased region" description="Polar residues" evidence="5">
    <location>
        <begin position="238"/>
        <end position="247"/>
    </location>
</feature>
<dbReference type="Pfam" id="PF08311">
    <property type="entry name" value="Mad3_BUB1_I"/>
    <property type="match status" value="1"/>
</dbReference>
<feature type="domain" description="BUB1 N-terminal" evidence="7">
    <location>
        <begin position="61"/>
        <end position="220"/>
    </location>
</feature>
<feature type="region of interest" description="Disordered" evidence="5">
    <location>
        <begin position="236"/>
        <end position="281"/>
    </location>
</feature>
<sequence>MAGTGDLIDFNVIEGHKENIQALPSGRSAKALAQLYSPPLLGQTPSPSSMNDAHAGERAAFEKELETADEADDPLDIYDRYLKWTLDTYPSAQATPQSQLVQLLERATRTFQNSPHYKNDARYLKFWLHYVGWYSDAPREIYSFLARHGIGEKLALYYEEFAAYLEKVGRWIQAEEIYKMGIEKEAHPAARLLRKFGEFEQRKEAHAQRPDEPSSPALPTVRPVLAAKLDPFHAMSASAGQQQQVAKSTLPKKTGRAKMQIFSDADAAEPRPGSGGPVSERESIATLAERKKENRHEAKPWVGEKLMTGKTNGGMGKIAVFKDESTESPLPFPRHLLSRSAHSHQRGRNPNTGREECVFVNLEAIYPSRRSEYSLEELIAGRRRACRRDWSRERSTKPAEQRHPTVQHDDRAHRDSQDEVDHTDQVEAQYEQEMISEAPERKQGFRIFQDTPIEVPDDQQFGRHVSEERVESQSKSKPKQRAFEIYEDKTVDKVRIETQVKTLALNDENDENQAPSQEQMALAKQLRREARQNRTRKIKVMDVHHINNETKTIQLNMDSPVKSKVKRKKSGVAAEPTMTITTKEAMDEIYDIFNEPIESQADSDSEEEEDSDDDYTTDAESTATGKLSVHGSEYGEETRNEILQSQDEHGEAEDDGADHEDATGWSEFTMSKPAPSKLRDSTTEHDSGTGGSWDLNHEQESREDVSEGAITPVDERLQPCFVPVPPEGYEAPVGQYRDPSVLANNRLPFMTPIVEQTETSLGATTAARRAESDYYNTVKTPSRKTGGTLPSLEDTIDDEEPCSSPFQEESLDLAAEKRKVLMPIRTKSTKGTLSLGKGSAKSQIAAKDPIATLSAAEAQQQNGPLIMDLQCNPMDPSVRMAIISQMQPPLTIYDGYHDFTDTTSGRGNEIRKYIAKMSKAKGGGGEKTASTLLLPPTVDLDGADGAYSIKRELGAGTFAPVYLIENTAAITREVEDNDREQPASQGVGKTTRRRPLEAIKMEDPPNAWEFYILRQSHRRLGDSRAAASIVRAHEMHLFRDECFLVEEYRDQGTLLDLVNIAKADHISGGVDEVLAMWLSVELLRTVESMHSKQLIHGDLKADNILVRFDDPSAETDWNATYFPSGAHGWSSKGVCLIDFGRGIDMNHFVPNVGFIADWKTTDADCAEMRELRPWTYQIDYHGLAGIIHTLLFGKYMETIAEKSGSLGQGATKTYRIRESLKRYWQTEIWAEVFALLLNPLGHLEDEMGRKMPVCKGMSVVRERMESWLEENCERGLGLKGMISRMEVMIRERRRRAGKPTAC</sequence>
<dbReference type="GO" id="GO:0005634">
    <property type="term" value="C:nucleus"/>
    <property type="evidence" value="ECO:0007669"/>
    <property type="project" value="TreeGrafter"/>
</dbReference>
<protein>
    <recommendedName>
        <fullName evidence="10">BUB protein kinase</fullName>
    </recommendedName>
</protein>
<comment type="subcellular location">
    <subcellularLocation>
        <location evidence="1">Chromosome</location>
        <location evidence="1">Centromere</location>
        <location evidence="1">Kinetochore</location>
    </subcellularLocation>
</comment>
<dbReference type="GO" id="GO:0051754">
    <property type="term" value="P:meiotic sister chromatid cohesion, centromeric"/>
    <property type="evidence" value="ECO:0007669"/>
    <property type="project" value="TreeGrafter"/>
</dbReference>
<dbReference type="InterPro" id="IPR008271">
    <property type="entry name" value="Ser/Thr_kinase_AS"/>
</dbReference>
<evidence type="ECO:0000313" key="8">
    <source>
        <dbReference type="EMBL" id="KAF2722368.1"/>
    </source>
</evidence>
<organism evidence="8 9">
    <name type="scientific">Polychaeton citri CBS 116435</name>
    <dbReference type="NCBI Taxonomy" id="1314669"/>
    <lineage>
        <taxon>Eukaryota</taxon>
        <taxon>Fungi</taxon>
        <taxon>Dikarya</taxon>
        <taxon>Ascomycota</taxon>
        <taxon>Pezizomycotina</taxon>
        <taxon>Dothideomycetes</taxon>
        <taxon>Dothideomycetidae</taxon>
        <taxon>Capnodiales</taxon>
        <taxon>Capnodiaceae</taxon>
        <taxon>Polychaeton</taxon>
    </lineage>
</organism>
<dbReference type="SUPFAM" id="SSF56112">
    <property type="entry name" value="Protein kinase-like (PK-like)"/>
    <property type="match status" value="1"/>
</dbReference>
<dbReference type="Pfam" id="PF08171">
    <property type="entry name" value="Mad3_BUB1_II"/>
    <property type="match status" value="1"/>
</dbReference>
<dbReference type="GO" id="GO:0032991">
    <property type="term" value="C:protein-containing complex"/>
    <property type="evidence" value="ECO:0007669"/>
    <property type="project" value="UniProtKB-ARBA"/>
</dbReference>
<accession>A0A9P4UR22</accession>
<dbReference type="PROSITE" id="PS00108">
    <property type="entry name" value="PROTEIN_KINASE_ST"/>
    <property type="match status" value="1"/>
</dbReference>
<dbReference type="EMBL" id="MU003783">
    <property type="protein sequence ID" value="KAF2722368.1"/>
    <property type="molecule type" value="Genomic_DNA"/>
</dbReference>
<dbReference type="Gene3D" id="1.25.40.430">
    <property type="match status" value="1"/>
</dbReference>
<dbReference type="GO" id="GO:0007094">
    <property type="term" value="P:mitotic spindle assembly checkpoint signaling"/>
    <property type="evidence" value="ECO:0007669"/>
    <property type="project" value="InterPro"/>
</dbReference>
<keyword evidence="2" id="KW-0158">Chromosome</keyword>
<dbReference type="GO" id="GO:0000776">
    <property type="term" value="C:kinetochore"/>
    <property type="evidence" value="ECO:0007669"/>
    <property type="project" value="UniProtKB-KW"/>
</dbReference>
<dbReference type="PROSITE" id="PS50011">
    <property type="entry name" value="PROTEIN_KINASE_DOM"/>
    <property type="match status" value="1"/>
</dbReference>
<dbReference type="GO" id="GO:0005524">
    <property type="term" value="F:ATP binding"/>
    <property type="evidence" value="ECO:0007669"/>
    <property type="project" value="InterPro"/>
</dbReference>
<evidence type="ECO:0000256" key="5">
    <source>
        <dbReference type="SAM" id="MobiDB-lite"/>
    </source>
</evidence>
<feature type="domain" description="Protein kinase" evidence="6">
    <location>
        <begin position="947"/>
        <end position="1288"/>
    </location>
</feature>
<dbReference type="SMART" id="SM00220">
    <property type="entry name" value="S_TKc"/>
    <property type="match status" value="1"/>
</dbReference>
<feature type="region of interest" description="Disordered" evidence="5">
    <location>
        <begin position="597"/>
        <end position="702"/>
    </location>
</feature>
<dbReference type="PANTHER" id="PTHR14030">
    <property type="entry name" value="MITOTIC CHECKPOINT SERINE/THREONINE-PROTEIN KINASE BUB1"/>
    <property type="match status" value="1"/>
</dbReference>
<dbReference type="InterPro" id="IPR015661">
    <property type="entry name" value="Bub1/Mad3"/>
</dbReference>
<comment type="caution">
    <text evidence="8">The sequence shown here is derived from an EMBL/GenBank/DDBJ whole genome shotgun (WGS) entry which is preliminary data.</text>
</comment>
<dbReference type="InterPro" id="IPR000719">
    <property type="entry name" value="Prot_kinase_dom"/>
</dbReference>
<evidence type="ECO:0000259" key="6">
    <source>
        <dbReference type="PROSITE" id="PS50011"/>
    </source>
</evidence>
<evidence type="ECO:0000256" key="1">
    <source>
        <dbReference type="ARBA" id="ARBA00004629"/>
    </source>
</evidence>
<gene>
    <name evidence="8" type="ORF">K431DRAFT_345632</name>
</gene>
<dbReference type="GO" id="GO:0004672">
    <property type="term" value="F:protein kinase activity"/>
    <property type="evidence" value="ECO:0007669"/>
    <property type="project" value="InterPro"/>
</dbReference>
<dbReference type="FunFam" id="1.25.40.430:FF:000003">
    <property type="entry name" value="Checkpoint serine/threonine-protein kinase BUB1"/>
    <property type="match status" value="1"/>
</dbReference>
<feature type="region of interest" description="Disordered" evidence="5">
    <location>
        <begin position="387"/>
        <end position="422"/>
    </location>
</feature>
<keyword evidence="3" id="KW-0995">Kinetochore</keyword>
<dbReference type="Proteomes" id="UP000799441">
    <property type="component" value="Unassembled WGS sequence"/>
</dbReference>
<evidence type="ECO:0000256" key="2">
    <source>
        <dbReference type="ARBA" id="ARBA00022454"/>
    </source>
</evidence>
<evidence type="ECO:0000256" key="3">
    <source>
        <dbReference type="ARBA" id="ARBA00022838"/>
    </source>
</evidence>
<dbReference type="OrthoDB" id="248495at2759"/>